<organism evidence="1 2">
    <name type="scientific">Fusarium solani subsp. cucurbitae</name>
    <name type="common">Neocosmosporum cucurbitae</name>
    <dbReference type="NCBI Taxonomy" id="2747967"/>
    <lineage>
        <taxon>Eukaryota</taxon>
        <taxon>Fungi</taxon>
        <taxon>Dikarya</taxon>
        <taxon>Ascomycota</taxon>
        <taxon>Pezizomycotina</taxon>
        <taxon>Sordariomycetes</taxon>
        <taxon>Hypocreomycetidae</taxon>
        <taxon>Hypocreales</taxon>
        <taxon>Nectriaceae</taxon>
        <taxon>Fusarium</taxon>
        <taxon>Fusarium solani species complex</taxon>
    </lineage>
</organism>
<evidence type="ECO:0000313" key="1">
    <source>
        <dbReference type="EMBL" id="UPK95386.1"/>
    </source>
</evidence>
<gene>
    <name evidence="1" type="ORF">LCI18_006321</name>
</gene>
<accession>A0ACD3Z2J8</accession>
<reference evidence="1" key="1">
    <citation type="submission" date="2021-11" db="EMBL/GenBank/DDBJ databases">
        <title>Fusarium solani-melongenae Genome sequencing and assembly.</title>
        <authorList>
            <person name="Xie S."/>
            <person name="Huang L."/>
            <person name="Zhang X."/>
        </authorList>
    </citation>
    <scope>NUCLEOTIDE SEQUENCE</scope>
    <source>
        <strain evidence="1">CRI 24-3</strain>
    </source>
</reference>
<name>A0ACD3Z2J8_FUSSC</name>
<protein>
    <submittedName>
        <fullName evidence="1">Uncharacterized protein</fullName>
    </submittedName>
</protein>
<sequence length="734" mass="83712">MRHLPSSQTKGLFYQDSENHMLIRRIQQCVPEGHGCQRCSERKLDCPGLTKAKRTKPRSPVLTGPSLSSTATTSSVAGTPLEAPSSAPSKLPAPETAFDLQPGYQWRNIWGAVNPEWAQTFPSDRYGSHWMFVPEAISETSTSEQYAPDTESEESDVLDELQGLEIGLDFLDESEDEDETIDEEEETVGDNDDEKAVFRDLEELALAELVLKHLQARESVAEMREPILISYLKMLRPNGSGNVECPFCQWSFNREQLNLDSIRSHFRCCGDWAAATSLCSLDYSEQQHETELREVMDKLQRLWSKRKPPHLVELLQLIYRTPRLLNTFDGMNWHDDDNTTGRLDVSVYLACHKREIERLLAKAQARQQEWNSMDNDAREMEKARCSWVLECERSIFRRWPEMPQFNVLRDLNRIFQVIQGTSPTTLLEIFAFISLSQSMATVMRRRDIHINLDPGTVDYLSWRTCIEDEASRGLYDEILIVWFHPQWKDELHSGESNQSPLSAQEAMKRLVIELMKAQQTNGAFKFSAFLMLDPFPQQQAHQESTCALPSLRDDDCDPPSSPANTHPDKEAKDDPGGSGTEALINTVIFIGVWLFMIYVSALGVALLFLSNPEQRCYLITGDGEEHVASTRNVVLVAEKMKDRILDRLRHHLSITTLDGIFKAVKEVLDGGYVWSVSDLHVCLEQAVQNHVEEPGLRSLLYTEIRHLCKEALNWVEPICERHRGGCMFVPVALW</sequence>
<keyword evidence="2" id="KW-1185">Reference proteome</keyword>
<proteinExistence type="predicted"/>
<dbReference type="Proteomes" id="UP000830768">
    <property type="component" value="Chromosome 5"/>
</dbReference>
<evidence type="ECO:0000313" key="2">
    <source>
        <dbReference type="Proteomes" id="UP000830768"/>
    </source>
</evidence>
<dbReference type="EMBL" id="CP090034">
    <property type="protein sequence ID" value="UPK95386.1"/>
    <property type="molecule type" value="Genomic_DNA"/>
</dbReference>